<keyword evidence="2" id="KW-1133">Transmembrane helix</keyword>
<keyword evidence="2" id="KW-0812">Transmembrane</keyword>
<dbReference type="EMBL" id="JBHTJO010000001">
    <property type="protein sequence ID" value="MFD0985651.1"/>
    <property type="molecule type" value="Genomic_DNA"/>
</dbReference>
<dbReference type="RefSeq" id="WP_379084325.1">
    <property type="nucleotide sequence ID" value="NZ_JBHTJO010000001.1"/>
</dbReference>
<evidence type="ECO:0000313" key="3">
    <source>
        <dbReference type="EMBL" id="MFD0985651.1"/>
    </source>
</evidence>
<evidence type="ECO:0000313" key="4">
    <source>
        <dbReference type="Proteomes" id="UP001597102"/>
    </source>
</evidence>
<gene>
    <name evidence="3" type="ORF">ACFQ2F_00890</name>
</gene>
<reference evidence="4" key="1">
    <citation type="journal article" date="2019" name="Int. J. Syst. Evol. Microbiol.">
        <title>The Global Catalogue of Microorganisms (GCM) 10K type strain sequencing project: providing services to taxonomists for standard genome sequencing and annotation.</title>
        <authorList>
            <consortium name="The Broad Institute Genomics Platform"/>
            <consortium name="The Broad Institute Genome Sequencing Center for Infectious Disease"/>
            <person name="Wu L."/>
            <person name="Ma J."/>
        </authorList>
    </citation>
    <scope>NUCLEOTIDE SEQUENCE [LARGE SCALE GENOMIC DNA]</scope>
    <source>
        <strain evidence="4">CCUG 61697</strain>
    </source>
</reference>
<evidence type="ECO:0000256" key="1">
    <source>
        <dbReference type="SAM" id="Coils"/>
    </source>
</evidence>
<dbReference type="Proteomes" id="UP001597102">
    <property type="component" value="Unassembled WGS sequence"/>
</dbReference>
<protein>
    <submittedName>
        <fullName evidence="3">Uncharacterized protein</fullName>
    </submittedName>
</protein>
<comment type="caution">
    <text evidence="3">The sequence shown here is derived from an EMBL/GenBank/DDBJ whole genome shotgun (WGS) entry which is preliminary data.</text>
</comment>
<sequence length="246" mass="26811">MTAMTAIENADADGPRMPVEPADLDWAIRWYDASSVGLLVFGLIAAVAACFTAAAAFRQWQANNIIEAHNEWRTASLEKQAADAELALSRSQERIAELEKDTAEANRLAAEAQLELEKLKTPRSISPTHQDELVKLLAPYKGQEYSFNVYGDPEAIALKRQIDGLLQRAGWVKIAPQIGDIVIEDAGSANDVRVQIGIRDSSSQARQELAIKLSAWLTVAGVEAFPAYIAELKSDDAININVGKKP</sequence>
<keyword evidence="4" id="KW-1185">Reference proteome</keyword>
<keyword evidence="2" id="KW-0472">Membrane</keyword>
<evidence type="ECO:0000256" key="2">
    <source>
        <dbReference type="SAM" id="Phobius"/>
    </source>
</evidence>
<name>A0ABW3J5P5_9HYPH</name>
<feature type="coiled-coil region" evidence="1">
    <location>
        <begin position="74"/>
        <end position="120"/>
    </location>
</feature>
<accession>A0ABW3J5P5</accession>
<proteinExistence type="predicted"/>
<keyword evidence="1" id="KW-0175">Coiled coil</keyword>
<feature type="transmembrane region" description="Helical" evidence="2">
    <location>
        <begin position="36"/>
        <end position="57"/>
    </location>
</feature>
<organism evidence="3 4">
    <name type="scientific">Methyloligella solikamskensis</name>
    <dbReference type="NCBI Taxonomy" id="1177756"/>
    <lineage>
        <taxon>Bacteria</taxon>
        <taxon>Pseudomonadati</taxon>
        <taxon>Pseudomonadota</taxon>
        <taxon>Alphaproteobacteria</taxon>
        <taxon>Hyphomicrobiales</taxon>
        <taxon>Hyphomicrobiaceae</taxon>
        <taxon>Methyloligella</taxon>
    </lineage>
</organism>